<comment type="caution">
    <text evidence="2">The sequence shown here is derived from an EMBL/GenBank/DDBJ whole genome shotgun (WGS) entry which is preliminary data.</text>
</comment>
<feature type="region of interest" description="Disordered" evidence="1">
    <location>
        <begin position="42"/>
        <end position="253"/>
    </location>
</feature>
<proteinExistence type="predicted"/>
<evidence type="ECO:0000313" key="3">
    <source>
        <dbReference type="Proteomes" id="UP001066276"/>
    </source>
</evidence>
<dbReference type="EMBL" id="JANPWB010000007">
    <property type="protein sequence ID" value="KAJ1169976.1"/>
    <property type="molecule type" value="Genomic_DNA"/>
</dbReference>
<dbReference type="AlphaFoldDB" id="A0AAV7T1J0"/>
<accession>A0AAV7T1J0</accession>
<gene>
    <name evidence="2" type="ORF">NDU88_001857</name>
</gene>
<dbReference type="Gene3D" id="4.10.60.10">
    <property type="entry name" value="Zinc finger, CCHC-type"/>
    <property type="match status" value="1"/>
</dbReference>
<keyword evidence="3" id="KW-1185">Reference proteome</keyword>
<organism evidence="2 3">
    <name type="scientific">Pleurodeles waltl</name>
    <name type="common">Iberian ribbed newt</name>
    <dbReference type="NCBI Taxonomy" id="8319"/>
    <lineage>
        <taxon>Eukaryota</taxon>
        <taxon>Metazoa</taxon>
        <taxon>Chordata</taxon>
        <taxon>Craniata</taxon>
        <taxon>Vertebrata</taxon>
        <taxon>Euteleostomi</taxon>
        <taxon>Amphibia</taxon>
        <taxon>Batrachia</taxon>
        <taxon>Caudata</taxon>
        <taxon>Salamandroidea</taxon>
        <taxon>Salamandridae</taxon>
        <taxon>Pleurodelinae</taxon>
        <taxon>Pleurodeles</taxon>
    </lineage>
</organism>
<feature type="compositionally biased region" description="Polar residues" evidence="1">
    <location>
        <begin position="224"/>
        <end position="234"/>
    </location>
</feature>
<evidence type="ECO:0000256" key="1">
    <source>
        <dbReference type="SAM" id="MobiDB-lite"/>
    </source>
</evidence>
<name>A0AAV7T1J0_PLEWA</name>
<feature type="compositionally biased region" description="Basic and acidic residues" evidence="1">
    <location>
        <begin position="76"/>
        <end position="88"/>
    </location>
</feature>
<protein>
    <submittedName>
        <fullName evidence="2">Uncharacterized protein</fullName>
    </submittedName>
</protein>
<evidence type="ECO:0000313" key="2">
    <source>
        <dbReference type="EMBL" id="KAJ1169976.1"/>
    </source>
</evidence>
<feature type="compositionally biased region" description="Low complexity" evidence="1">
    <location>
        <begin position="130"/>
        <end position="141"/>
    </location>
</feature>
<sequence length="305" mass="33135">MFCRICRQTGHKASGCTGKKTCNFYGGEGHTYYRCPKSDRPKTYAAAAAGPPAPKTTRPKLDPTANAKVNALLKASQEEAQQKPELPRRSNPIGLGPKDQKSPGPGPEEIKSEPIVEPTTVVDPAPPPESAASAPDSSPSQSKRKEKAQKPQEDSGQQQGRGGGDRGGLETGEVPEAAGQTQVEPQEEEETERDEEVDQNLPKPGRKRQRQRKEDFYTTKKKLISSQAEQQNDGYITIDSDEDDIEDTGGTPGEQNLALQTELQELHQQLALIDVTGSPSGKTQWMEVPEAIAEILILEDDEGKV</sequence>
<dbReference type="Proteomes" id="UP001066276">
    <property type="component" value="Chromosome 4_1"/>
</dbReference>
<feature type="compositionally biased region" description="Acidic residues" evidence="1">
    <location>
        <begin position="185"/>
        <end position="198"/>
    </location>
</feature>
<reference evidence="2" key="1">
    <citation type="journal article" date="2022" name="bioRxiv">
        <title>Sequencing and chromosome-scale assembly of the giantPleurodeles waltlgenome.</title>
        <authorList>
            <person name="Brown T."/>
            <person name="Elewa A."/>
            <person name="Iarovenko S."/>
            <person name="Subramanian E."/>
            <person name="Araus A.J."/>
            <person name="Petzold A."/>
            <person name="Susuki M."/>
            <person name="Suzuki K.-i.T."/>
            <person name="Hayashi T."/>
            <person name="Toyoda A."/>
            <person name="Oliveira C."/>
            <person name="Osipova E."/>
            <person name="Leigh N.D."/>
            <person name="Simon A."/>
            <person name="Yun M.H."/>
        </authorList>
    </citation>
    <scope>NUCLEOTIDE SEQUENCE</scope>
    <source>
        <strain evidence="2">20211129_DDA</strain>
        <tissue evidence="2">Liver</tissue>
    </source>
</reference>